<reference evidence="1 2" key="1">
    <citation type="submission" date="2020-01" db="EMBL/GenBank/DDBJ databases">
        <authorList>
            <person name="Gupta K D."/>
        </authorList>
    </citation>
    <scope>NUCLEOTIDE SEQUENCE [LARGE SCALE GENOMIC DNA]</scope>
</reference>
<evidence type="ECO:0000313" key="2">
    <source>
        <dbReference type="Proteomes" id="UP000467700"/>
    </source>
</evidence>
<dbReference type="OrthoDB" id="412006at2759"/>
<dbReference type="EMBL" id="CACVBS010000084">
    <property type="protein sequence ID" value="CAA7270013.1"/>
    <property type="molecule type" value="Genomic_DNA"/>
</dbReference>
<keyword evidence="2" id="KW-1185">Reference proteome</keyword>
<sequence length="129" mass="14585">MGKRLLKWAEPHARSTALMTPAMRGKVKSTVMEVDKRVHTLTESFEPFAPEARPSDRLRDCYVDRLHFDKCDPTQNRRPYLDELIAMARADLLTVLAAADGSVPQSNHGARWQPGHYLQTHMLCGLGTK</sequence>
<evidence type="ECO:0000313" key="1">
    <source>
        <dbReference type="EMBL" id="CAA7270013.1"/>
    </source>
</evidence>
<comment type="caution">
    <text evidence="1">The sequence shown here is derived from an EMBL/GenBank/DDBJ whole genome shotgun (WGS) entry which is preliminary data.</text>
</comment>
<accession>A0A8S0XS39</accession>
<name>A0A8S0XS39_CYCAE</name>
<organism evidence="1 2">
    <name type="scientific">Cyclocybe aegerita</name>
    <name type="common">Black poplar mushroom</name>
    <name type="synonym">Agrocybe aegerita</name>
    <dbReference type="NCBI Taxonomy" id="1973307"/>
    <lineage>
        <taxon>Eukaryota</taxon>
        <taxon>Fungi</taxon>
        <taxon>Dikarya</taxon>
        <taxon>Basidiomycota</taxon>
        <taxon>Agaricomycotina</taxon>
        <taxon>Agaricomycetes</taxon>
        <taxon>Agaricomycetidae</taxon>
        <taxon>Agaricales</taxon>
        <taxon>Agaricineae</taxon>
        <taxon>Bolbitiaceae</taxon>
        <taxon>Cyclocybe</taxon>
    </lineage>
</organism>
<protein>
    <submittedName>
        <fullName evidence="1">Uncharacterized protein</fullName>
    </submittedName>
</protein>
<dbReference type="AlphaFoldDB" id="A0A8S0XS39"/>
<dbReference type="Proteomes" id="UP000467700">
    <property type="component" value="Unassembled WGS sequence"/>
</dbReference>
<gene>
    <name evidence="1" type="ORF">AAE3_LOCUS12249</name>
</gene>
<proteinExistence type="predicted"/>